<dbReference type="Proteomes" id="UP001218188">
    <property type="component" value="Unassembled WGS sequence"/>
</dbReference>
<comment type="caution">
    <text evidence="1">The sequence shown here is derived from an EMBL/GenBank/DDBJ whole genome shotgun (WGS) entry which is preliminary data.</text>
</comment>
<protein>
    <submittedName>
        <fullName evidence="1">Uncharacterized protein</fullName>
    </submittedName>
</protein>
<organism evidence="1 2">
    <name type="scientific">Mycena alexandri</name>
    <dbReference type="NCBI Taxonomy" id="1745969"/>
    <lineage>
        <taxon>Eukaryota</taxon>
        <taxon>Fungi</taxon>
        <taxon>Dikarya</taxon>
        <taxon>Basidiomycota</taxon>
        <taxon>Agaricomycotina</taxon>
        <taxon>Agaricomycetes</taxon>
        <taxon>Agaricomycetidae</taxon>
        <taxon>Agaricales</taxon>
        <taxon>Marasmiineae</taxon>
        <taxon>Mycenaceae</taxon>
        <taxon>Mycena</taxon>
    </lineage>
</organism>
<evidence type="ECO:0000313" key="2">
    <source>
        <dbReference type="Proteomes" id="UP001218188"/>
    </source>
</evidence>
<dbReference type="AlphaFoldDB" id="A0AAD6T1N6"/>
<evidence type="ECO:0000313" key="1">
    <source>
        <dbReference type="EMBL" id="KAJ7037151.1"/>
    </source>
</evidence>
<keyword evidence="2" id="KW-1185">Reference proteome</keyword>
<dbReference type="EMBL" id="JARJCM010000039">
    <property type="protein sequence ID" value="KAJ7037151.1"/>
    <property type="molecule type" value="Genomic_DNA"/>
</dbReference>
<reference evidence="1" key="1">
    <citation type="submission" date="2023-03" db="EMBL/GenBank/DDBJ databases">
        <title>Massive genome expansion in bonnet fungi (Mycena s.s.) driven by repeated elements and novel gene families across ecological guilds.</title>
        <authorList>
            <consortium name="Lawrence Berkeley National Laboratory"/>
            <person name="Harder C.B."/>
            <person name="Miyauchi S."/>
            <person name="Viragh M."/>
            <person name="Kuo A."/>
            <person name="Thoen E."/>
            <person name="Andreopoulos B."/>
            <person name="Lu D."/>
            <person name="Skrede I."/>
            <person name="Drula E."/>
            <person name="Henrissat B."/>
            <person name="Morin E."/>
            <person name="Kohler A."/>
            <person name="Barry K."/>
            <person name="LaButti K."/>
            <person name="Morin E."/>
            <person name="Salamov A."/>
            <person name="Lipzen A."/>
            <person name="Mereny Z."/>
            <person name="Hegedus B."/>
            <person name="Baldrian P."/>
            <person name="Stursova M."/>
            <person name="Weitz H."/>
            <person name="Taylor A."/>
            <person name="Grigoriev I.V."/>
            <person name="Nagy L.G."/>
            <person name="Martin F."/>
            <person name="Kauserud H."/>
        </authorList>
    </citation>
    <scope>NUCLEOTIDE SEQUENCE</scope>
    <source>
        <strain evidence="1">CBHHK200</strain>
    </source>
</reference>
<accession>A0AAD6T1N6</accession>
<sequence>MFVLIILHSSGTQSRVEFDDALAFAEQSHTPPTSMISITFNFLQVRYGPQIGSLISWILGSLTSTTASWGADKKFWLVVWVPSSGGPSYDRLSSVSYSRLVVLCFDGPRFVLTYESLTSMHLWLLDLSFNLPHLNAESMPVGLEVHGISSYRHIHTQIGLDLGHLWDRFNFNLPCNVIAPRSDLSSHIQFNPTQLRFFHESKKTSKSNSAAAFKLHRMVNGKNSSDAVPPLITSVRFVHLSLEAVGTRFGIIRALGRLEALKSVGHKRLRILKDVPLGPTLRNHGGRESRIRWG</sequence>
<proteinExistence type="predicted"/>
<name>A0AAD6T1N6_9AGAR</name>
<gene>
    <name evidence="1" type="ORF">C8F04DRAFT_1180866</name>
</gene>